<dbReference type="PANTHER" id="PTHR24247:SF195">
    <property type="entry name" value="G-PROTEIN COUPLED RECEPTORS FAMILY 1 PROFILE DOMAIN-CONTAINING PROTEIN"/>
    <property type="match status" value="1"/>
</dbReference>
<evidence type="ECO:0000256" key="3">
    <source>
        <dbReference type="ARBA" id="ARBA00022692"/>
    </source>
</evidence>
<feature type="transmembrane region" description="Helical" evidence="9">
    <location>
        <begin position="45"/>
        <end position="68"/>
    </location>
</feature>
<keyword evidence="7" id="KW-0675">Receptor</keyword>
<gene>
    <name evidence="12" type="ORF">FSP39_008831</name>
</gene>
<dbReference type="GO" id="GO:0005886">
    <property type="term" value="C:plasma membrane"/>
    <property type="evidence" value="ECO:0007669"/>
    <property type="project" value="UniProtKB-SubCell"/>
</dbReference>
<feature type="transmembrane region" description="Helical" evidence="9">
    <location>
        <begin position="80"/>
        <end position="99"/>
    </location>
</feature>
<keyword evidence="8" id="KW-0807">Transducer</keyword>
<dbReference type="GO" id="GO:0045202">
    <property type="term" value="C:synapse"/>
    <property type="evidence" value="ECO:0007669"/>
    <property type="project" value="TreeGrafter"/>
</dbReference>
<evidence type="ECO:0000256" key="2">
    <source>
        <dbReference type="ARBA" id="ARBA00022475"/>
    </source>
</evidence>
<dbReference type="Gene3D" id="1.20.1070.10">
    <property type="entry name" value="Rhodopsin 7-helix transmembrane proteins"/>
    <property type="match status" value="1"/>
</dbReference>
<feature type="transmembrane region" description="Helical" evidence="9">
    <location>
        <begin position="119"/>
        <end position="139"/>
    </location>
</feature>
<reference evidence="12" key="1">
    <citation type="submission" date="2019-08" db="EMBL/GenBank/DDBJ databases">
        <title>The improved chromosome-level genome for the pearl oyster Pinctada fucata martensii using PacBio sequencing and Hi-C.</title>
        <authorList>
            <person name="Zheng Z."/>
        </authorList>
    </citation>
    <scope>NUCLEOTIDE SEQUENCE</scope>
    <source>
        <strain evidence="12">ZZ-2019</strain>
        <tissue evidence="12">Adductor muscle</tissue>
    </source>
</reference>
<dbReference type="EMBL" id="VSWD01000006">
    <property type="protein sequence ID" value="KAK3099738.1"/>
    <property type="molecule type" value="Genomic_DNA"/>
</dbReference>
<evidence type="ECO:0000256" key="10">
    <source>
        <dbReference type="SAM" id="SignalP"/>
    </source>
</evidence>
<comment type="caution">
    <text evidence="12">The sequence shown here is derived from an EMBL/GenBank/DDBJ whole genome shotgun (WGS) entry which is preliminary data.</text>
</comment>
<protein>
    <recommendedName>
        <fullName evidence="11">G-protein coupled receptors family 1 profile domain-containing protein</fullName>
    </recommendedName>
</protein>
<evidence type="ECO:0000259" key="11">
    <source>
        <dbReference type="PROSITE" id="PS50262"/>
    </source>
</evidence>
<dbReference type="GO" id="GO:0007187">
    <property type="term" value="P:G protein-coupled receptor signaling pathway, coupled to cyclic nucleotide second messenger"/>
    <property type="evidence" value="ECO:0007669"/>
    <property type="project" value="TreeGrafter"/>
</dbReference>
<keyword evidence="13" id="KW-1185">Reference proteome</keyword>
<accession>A0AA89C3H4</accession>
<keyword evidence="2" id="KW-1003">Cell membrane</keyword>
<dbReference type="PRINTS" id="PR00237">
    <property type="entry name" value="GPCRRHODOPSN"/>
</dbReference>
<feature type="transmembrane region" description="Helical" evidence="9">
    <location>
        <begin position="268"/>
        <end position="293"/>
    </location>
</feature>
<keyword evidence="4 9" id="KW-1133">Transmembrane helix</keyword>
<evidence type="ECO:0000256" key="5">
    <source>
        <dbReference type="ARBA" id="ARBA00023040"/>
    </source>
</evidence>
<comment type="subcellular location">
    <subcellularLocation>
        <location evidence="1">Cell membrane</location>
        <topology evidence="1">Multi-pass membrane protein</topology>
    </subcellularLocation>
</comment>
<dbReference type="GO" id="GO:0007197">
    <property type="term" value="P:adenylate cyclase-inhibiting G protein-coupled acetylcholine receptor signaling pathway"/>
    <property type="evidence" value="ECO:0007669"/>
    <property type="project" value="TreeGrafter"/>
</dbReference>
<dbReference type="GO" id="GO:0016907">
    <property type="term" value="F:G protein-coupled acetylcholine receptor activity"/>
    <property type="evidence" value="ECO:0007669"/>
    <property type="project" value="TreeGrafter"/>
</dbReference>
<dbReference type="GO" id="GO:0004993">
    <property type="term" value="F:G protein-coupled serotonin receptor activity"/>
    <property type="evidence" value="ECO:0007669"/>
    <property type="project" value="TreeGrafter"/>
</dbReference>
<sequence length="364" mass="41254">MVRVFVFSSIILLCLVKSSKAAENGAEEEEEEDDVIFPISVTIPMGIAMGALILLAIVGNLLTILSFLKDKKLHTVYNIFILNLAVTDLLIGCISMGIYSSYDISSYHWHFGYHFCKTWLVIDFTLCLESVLIMFILSIDRLLLLKLGPMYTQKATNRKAYICIGLSWTVAFLLYSPAIIGYDIWTGHNPVEDGDCDVPFVNDVVYTSVTAVFEFLVPLIGISIISIAIYIEIRKRILERNKARQQSHNNENHASETKTRRDIRAAKFLAALVLVFAVTWAPYTICTVIISFSDHVYVTDNVYETLTWINWSKASMNPFLYALNSARFRKNFRELLCCMSKCKNHNKVGQGDLTVINRTEVLDP</sequence>
<dbReference type="AlphaFoldDB" id="A0AA89C3H4"/>
<feature type="chain" id="PRO_5041730698" description="G-protein coupled receptors family 1 profile domain-containing protein" evidence="10">
    <location>
        <begin position="22"/>
        <end position="364"/>
    </location>
</feature>
<evidence type="ECO:0000256" key="4">
    <source>
        <dbReference type="ARBA" id="ARBA00022989"/>
    </source>
</evidence>
<feature type="transmembrane region" description="Helical" evidence="9">
    <location>
        <begin position="160"/>
        <end position="185"/>
    </location>
</feature>
<evidence type="ECO:0000256" key="1">
    <source>
        <dbReference type="ARBA" id="ARBA00004651"/>
    </source>
</evidence>
<feature type="signal peptide" evidence="10">
    <location>
        <begin position="1"/>
        <end position="21"/>
    </location>
</feature>
<evidence type="ECO:0000256" key="8">
    <source>
        <dbReference type="ARBA" id="ARBA00023224"/>
    </source>
</evidence>
<dbReference type="SMART" id="SM01381">
    <property type="entry name" value="7TM_GPCR_Srsx"/>
    <property type="match status" value="1"/>
</dbReference>
<evidence type="ECO:0000256" key="9">
    <source>
        <dbReference type="SAM" id="Phobius"/>
    </source>
</evidence>
<dbReference type="PANTHER" id="PTHR24247">
    <property type="entry name" value="5-HYDROXYTRYPTAMINE RECEPTOR"/>
    <property type="match status" value="1"/>
</dbReference>
<dbReference type="GO" id="GO:0030425">
    <property type="term" value="C:dendrite"/>
    <property type="evidence" value="ECO:0007669"/>
    <property type="project" value="TreeGrafter"/>
</dbReference>
<name>A0AA89C3H4_PINIB</name>
<dbReference type="SUPFAM" id="SSF81321">
    <property type="entry name" value="Family A G protein-coupled receptor-like"/>
    <property type="match status" value="1"/>
</dbReference>
<keyword evidence="3 9" id="KW-0812">Transmembrane</keyword>
<dbReference type="InterPro" id="IPR017452">
    <property type="entry name" value="GPCR_Rhodpsn_7TM"/>
</dbReference>
<dbReference type="InterPro" id="IPR000276">
    <property type="entry name" value="GPCR_Rhodpsn"/>
</dbReference>
<dbReference type="Pfam" id="PF00001">
    <property type="entry name" value="7tm_1"/>
    <property type="match status" value="1"/>
</dbReference>
<keyword evidence="10" id="KW-0732">Signal</keyword>
<organism evidence="12 13">
    <name type="scientific">Pinctada imbricata</name>
    <name type="common">Atlantic pearl-oyster</name>
    <name type="synonym">Pinctada martensii</name>
    <dbReference type="NCBI Taxonomy" id="66713"/>
    <lineage>
        <taxon>Eukaryota</taxon>
        <taxon>Metazoa</taxon>
        <taxon>Spiralia</taxon>
        <taxon>Lophotrochozoa</taxon>
        <taxon>Mollusca</taxon>
        <taxon>Bivalvia</taxon>
        <taxon>Autobranchia</taxon>
        <taxon>Pteriomorphia</taxon>
        <taxon>Pterioida</taxon>
        <taxon>Pterioidea</taxon>
        <taxon>Pteriidae</taxon>
        <taxon>Pinctada</taxon>
    </lineage>
</organism>
<proteinExistence type="predicted"/>
<feature type="transmembrane region" description="Helical" evidence="9">
    <location>
        <begin position="205"/>
        <end position="231"/>
    </location>
</feature>
<dbReference type="Proteomes" id="UP001186944">
    <property type="component" value="Unassembled WGS sequence"/>
</dbReference>
<evidence type="ECO:0000256" key="6">
    <source>
        <dbReference type="ARBA" id="ARBA00023136"/>
    </source>
</evidence>
<evidence type="ECO:0000256" key="7">
    <source>
        <dbReference type="ARBA" id="ARBA00023170"/>
    </source>
</evidence>
<keyword evidence="6 9" id="KW-0472">Membrane</keyword>
<keyword evidence="5" id="KW-0297">G-protein coupled receptor</keyword>
<dbReference type="PROSITE" id="PS50262">
    <property type="entry name" value="G_PROTEIN_RECEP_F1_2"/>
    <property type="match status" value="1"/>
</dbReference>
<evidence type="ECO:0000313" key="13">
    <source>
        <dbReference type="Proteomes" id="UP001186944"/>
    </source>
</evidence>
<feature type="domain" description="G-protein coupled receptors family 1 profile" evidence="11">
    <location>
        <begin position="59"/>
        <end position="321"/>
    </location>
</feature>
<evidence type="ECO:0000313" key="12">
    <source>
        <dbReference type="EMBL" id="KAK3099738.1"/>
    </source>
</evidence>